<evidence type="ECO:0000259" key="3">
    <source>
        <dbReference type="PROSITE" id="PS50983"/>
    </source>
</evidence>
<gene>
    <name evidence="4" type="ORF">RM425_12685</name>
</gene>
<dbReference type="InterPro" id="IPR050902">
    <property type="entry name" value="ABC_Transporter_SBP"/>
</dbReference>
<evidence type="ECO:0000313" key="5">
    <source>
        <dbReference type="Proteomes" id="UP001183222"/>
    </source>
</evidence>
<feature type="compositionally biased region" description="Low complexity" evidence="2">
    <location>
        <begin position="1"/>
        <end position="11"/>
    </location>
</feature>
<keyword evidence="5" id="KW-1185">Reference proteome</keyword>
<dbReference type="PROSITE" id="PS50983">
    <property type="entry name" value="FE_B12_PBP"/>
    <property type="match status" value="1"/>
</dbReference>
<dbReference type="PANTHER" id="PTHR30535">
    <property type="entry name" value="VITAMIN B12-BINDING PROTEIN"/>
    <property type="match status" value="1"/>
</dbReference>
<sequence length="329" mass="34206">MSGSLPRAARSTSRDRRRRPSPAALLALLTALLLALTACGDSSSDGDDDSAAPSSSEAADFPVTVTAANGEVTLDERPEAIVSMSPTATEMLFAIGAGDQVEAVDDNSNFPEQAPTTDLSSFTPNAEAIAGYSPDLVVLSNDTNGIVDALETLDVPVLLLEAAEDLDDTYAQMELLGEVTGHVEEAADAVADVQDRIEAAVASVPADVEGQRVYHELDPTLYSADSSTFIGSIYSMLGLENVADGAPEPSGGYPQLSAEYLVEQAPDVIVLADTKCCGESAQTIAQRPAFGTVPAVVEGRIIEADDDVASRWGPRVADFAETVAEALQG</sequence>
<dbReference type="RefSeq" id="WP_311345577.1">
    <property type="nucleotide sequence ID" value="NZ_JAVREI010000008.1"/>
</dbReference>
<dbReference type="Gene3D" id="3.40.50.1980">
    <property type="entry name" value="Nitrogenase molybdenum iron protein domain"/>
    <property type="match status" value="2"/>
</dbReference>
<evidence type="ECO:0000256" key="2">
    <source>
        <dbReference type="SAM" id="MobiDB-lite"/>
    </source>
</evidence>
<dbReference type="Proteomes" id="UP001183222">
    <property type="component" value="Unassembled WGS sequence"/>
</dbReference>
<name>A0ABU2K991_9ACTN</name>
<accession>A0ABU2K991</accession>
<reference evidence="5" key="1">
    <citation type="submission" date="2023-07" db="EMBL/GenBank/DDBJ databases">
        <title>30 novel species of actinomycetes from the DSMZ collection.</title>
        <authorList>
            <person name="Nouioui I."/>
        </authorList>
    </citation>
    <scope>NUCLEOTIDE SEQUENCE [LARGE SCALE GENOMIC DNA]</scope>
    <source>
        <strain evidence="5">DSM 46792</strain>
    </source>
</reference>
<feature type="region of interest" description="Disordered" evidence="2">
    <location>
        <begin position="1"/>
        <end position="21"/>
    </location>
</feature>
<feature type="domain" description="Fe/B12 periplasmic-binding" evidence="3">
    <location>
        <begin position="80"/>
        <end position="329"/>
    </location>
</feature>
<comment type="similarity">
    <text evidence="1">Belongs to the bacterial solute-binding protein 8 family.</text>
</comment>
<organism evidence="4 5">
    <name type="scientific">Blastococcus goldschmidtiae</name>
    <dbReference type="NCBI Taxonomy" id="3075546"/>
    <lineage>
        <taxon>Bacteria</taxon>
        <taxon>Bacillati</taxon>
        <taxon>Actinomycetota</taxon>
        <taxon>Actinomycetes</taxon>
        <taxon>Geodermatophilales</taxon>
        <taxon>Geodermatophilaceae</taxon>
        <taxon>Blastococcus</taxon>
    </lineage>
</organism>
<comment type="caution">
    <text evidence="4">The sequence shown here is derived from an EMBL/GenBank/DDBJ whole genome shotgun (WGS) entry which is preliminary data.</text>
</comment>
<feature type="compositionally biased region" description="Low complexity" evidence="2">
    <location>
        <begin position="51"/>
        <end position="60"/>
    </location>
</feature>
<dbReference type="Pfam" id="PF01497">
    <property type="entry name" value="Peripla_BP_2"/>
    <property type="match status" value="1"/>
</dbReference>
<protein>
    <submittedName>
        <fullName evidence="4">ABC transporter substrate-binding protein</fullName>
    </submittedName>
</protein>
<dbReference type="PANTHER" id="PTHR30535:SF34">
    <property type="entry name" value="MOLYBDATE-BINDING PROTEIN MOLA"/>
    <property type="match status" value="1"/>
</dbReference>
<dbReference type="SUPFAM" id="SSF53807">
    <property type="entry name" value="Helical backbone' metal receptor"/>
    <property type="match status" value="1"/>
</dbReference>
<proteinExistence type="inferred from homology"/>
<evidence type="ECO:0000256" key="1">
    <source>
        <dbReference type="ARBA" id="ARBA00008814"/>
    </source>
</evidence>
<feature type="region of interest" description="Disordered" evidence="2">
    <location>
        <begin position="42"/>
        <end position="63"/>
    </location>
</feature>
<dbReference type="InterPro" id="IPR002491">
    <property type="entry name" value="ABC_transptr_periplasmic_BD"/>
</dbReference>
<evidence type="ECO:0000313" key="4">
    <source>
        <dbReference type="EMBL" id="MDT0276760.1"/>
    </source>
</evidence>
<dbReference type="CDD" id="cd01143">
    <property type="entry name" value="YvrC"/>
    <property type="match status" value="1"/>
</dbReference>
<dbReference type="EMBL" id="JAVREI010000008">
    <property type="protein sequence ID" value="MDT0276760.1"/>
    <property type="molecule type" value="Genomic_DNA"/>
</dbReference>